<dbReference type="Proteomes" id="UP001497493">
    <property type="component" value="Chromosome"/>
</dbReference>
<feature type="region of interest" description="Disordered" evidence="1">
    <location>
        <begin position="35"/>
        <end position="59"/>
    </location>
</feature>
<dbReference type="EMBL" id="OZ026884">
    <property type="protein sequence ID" value="CAL1240802.1"/>
    <property type="molecule type" value="Genomic_DNA"/>
</dbReference>
<keyword evidence="3" id="KW-1185">Reference proteome</keyword>
<proteinExistence type="predicted"/>
<evidence type="ECO:0000313" key="3">
    <source>
        <dbReference type="Proteomes" id="UP001497493"/>
    </source>
</evidence>
<dbReference type="RefSeq" id="WP_348757367.1">
    <property type="nucleotide sequence ID" value="NZ_OZ026884.1"/>
</dbReference>
<reference evidence="2 3" key="1">
    <citation type="submission" date="2024-04" db="EMBL/GenBank/DDBJ databases">
        <authorList>
            <person name="Cremers G."/>
        </authorList>
    </citation>
    <scope>NUCLEOTIDE SEQUENCE [LARGE SCALE GENOMIC DNA]</scope>
    <source>
        <strain evidence="2">MeCH1-AG</strain>
    </source>
</reference>
<dbReference type="Pfam" id="PF14518">
    <property type="entry name" value="Haem_oxygenas_2"/>
    <property type="match status" value="1"/>
</dbReference>
<sequence>MSPLRARCQALLNGPLDPAALRAAEQDLRTALDQLGPTPSADDFGEIWTAGSLPEPEDPERRRRALLALAPTLLLDGVWLARAAQPATAHRATEGHLLALYQSSVGLDDPTRSPPVRFRARLAEAGVALPPLASPAFFQDPRLPEFALRLPGWHLGLLHRPRSFFPELLGYTFAHLRRAPAWWDALPPDRACCVLATAALDDYPQRQAHRDRIRAGWRLYRQGFAALLEALAAWLDQSRTRADAMAALVLAKRATAIGHHGRVILEGRSLDQWLAAADPEPLLRALRRSPWVDRACPSGSRLIRAMEFGGPMFGVFDAEERRVCQAWIEDDRLPAATPGPGNARPVTGTAPSGQRQPQASTRQIAPRRLFTALLRAESPGDCPPATEAVIRRGLWRARWLGPRPGNGGLPPEPGQLRAHLEARQRQALDRYRPPTKAPEIGRHFCRWALLQLAPAILVDGAWLAGIATAAENLDEVGRHLARIHADELGNGRPQWNHANVYRRLLDSLGIALPPLDSEAFAGDNRFLDAAFELPVYLLAMGQRADRYFPELLGLNLAIELSGLGGGYLGAIEVLRWHGIDPTIVALHLSIDNLASGHAARAVDAITLYLDQARRRGGDPAVQEQWRRVERGYRSFQAMVLPLAGRLLLRYGWERLRATRLPARLRNSPP</sequence>
<dbReference type="InterPro" id="IPR016084">
    <property type="entry name" value="Haem_Oase-like_multi-hlx"/>
</dbReference>
<evidence type="ECO:0000313" key="2">
    <source>
        <dbReference type="EMBL" id="CAL1240802.1"/>
    </source>
</evidence>
<accession>A0ABM9NJN1</accession>
<name>A0ABM9NJN1_9GAMM</name>
<organism evidence="2 3">
    <name type="scientific">Candidatus Methylocalor cossyra</name>
    <dbReference type="NCBI Taxonomy" id="3108543"/>
    <lineage>
        <taxon>Bacteria</taxon>
        <taxon>Pseudomonadati</taxon>
        <taxon>Pseudomonadota</taxon>
        <taxon>Gammaproteobacteria</taxon>
        <taxon>Methylococcales</taxon>
        <taxon>Methylococcaceae</taxon>
        <taxon>Candidatus Methylocalor</taxon>
    </lineage>
</organism>
<evidence type="ECO:0000256" key="1">
    <source>
        <dbReference type="SAM" id="MobiDB-lite"/>
    </source>
</evidence>
<feature type="region of interest" description="Disordered" evidence="1">
    <location>
        <begin position="332"/>
        <end position="362"/>
    </location>
</feature>
<dbReference type="SMART" id="SM01236">
    <property type="entry name" value="Haem_oxygenase_2"/>
    <property type="match status" value="1"/>
</dbReference>
<gene>
    <name evidence="2" type="ORF">MECH1_V1_2026</name>
</gene>
<feature type="compositionally biased region" description="Polar residues" evidence="1">
    <location>
        <begin position="349"/>
        <end position="362"/>
    </location>
</feature>
<protein>
    <submittedName>
        <fullName evidence="2">Iron-containing redox enzyme</fullName>
    </submittedName>
</protein>
<dbReference type="Gene3D" id="1.20.910.10">
    <property type="entry name" value="Heme oxygenase-like"/>
    <property type="match status" value="1"/>
</dbReference>